<reference evidence="1" key="1">
    <citation type="submission" date="2022-03" db="EMBL/GenBank/DDBJ databases">
        <authorList>
            <person name="Alioto T."/>
            <person name="Alioto T."/>
            <person name="Gomez Garrido J."/>
        </authorList>
    </citation>
    <scope>NUCLEOTIDE SEQUENCE</scope>
</reference>
<dbReference type="Proteomes" id="UP001295444">
    <property type="component" value="Chromosome 08"/>
</dbReference>
<evidence type="ECO:0000313" key="2">
    <source>
        <dbReference type="Proteomes" id="UP001295444"/>
    </source>
</evidence>
<dbReference type="EMBL" id="OW240919">
    <property type="protein sequence ID" value="CAH2311479.1"/>
    <property type="molecule type" value="Genomic_DNA"/>
</dbReference>
<organism evidence="1 2">
    <name type="scientific">Pelobates cultripes</name>
    <name type="common">Western spadefoot toad</name>
    <dbReference type="NCBI Taxonomy" id="61616"/>
    <lineage>
        <taxon>Eukaryota</taxon>
        <taxon>Metazoa</taxon>
        <taxon>Chordata</taxon>
        <taxon>Craniata</taxon>
        <taxon>Vertebrata</taxon>
        <taxon>Euteleostomi</taxon>
        <taxon>Amphibia</taxon>
        <taxon>Batrachia</taxon>
        <taxon>Anura</taxon>
        <taxon>Pelobatoidea</taxon>
        <taxon>Pelobatidae</taxon>
        <taxon>Pelobates</taxon>
    </lineage>
</organism>
<name>A0AAD1SYX7_PELCU</name>
<feature type="non-terminal residue" evidence="1">
    <location>
        <position position="88"/>
    </location>
</feature>
<evidence type="ECO:0000313" key="1">
    <source>
        <dbReference type="EMBL" id="CAH2311479.1"/>
    </source>
</evidence>
<dbReference type="AlphaFoldDB" id="A0AAD1SYX7"/>
<protein>
    <submittedName>
        <fullName evidence="1">Uncharacterized protein</fullName>
    </submittedName>
</protein>
<gene>
    <name evidence="1" type="ORF">PECUL_23A028911</name>
</gene>
<keyword evidence="2" id="KW-1185">Reference proteome</keyword>
<feature type="non-terminal residue" evidence="1">
    <location>
        <position position="1"/>
    </location>
</feature>
<proteinExistence type="predicted"/>
<sequence>PFWKGVHWVVSTLTDNSVKLSPENYLLHLTPLSLATYKKTITLYLINEARSLIPTYWKQATAPSTDDWINRVGDIRNIEDLIMTADGR</sequence>
<accession>A0AAD1SYX7</accession>